<organism evidence="1 2">
    <name type="scientific">Actinomadura rubrisoli</name>
    <dbReference type="NCBI Taxonomy" id="2530368"/>
    <lineage>
        <taxon>Bacteria</taxon>
        <taxon>Bacillati</taxon>
        <taxon>Actinomycetota</taxon>
        <taxon>Actinomycetes</taxon>
        <taxon>Streptosporangiales</taxon>
        <taxon>Thermomonosporaceae</taxon>
        <taxon>Actinomadura</taxon>
    </lineage>
</organism>
<name>A0A4R5ATZ6_9ACTN</name>
<keyword evidence="2" id="KW-1185">Reference proteome</keyword>
<evidence type="ECO:0000313" key="1">
    <source>
        <dbReference type="EMBL" id="TDD76213.1"/>
    </source>
</evidence>
<comment type="caution">
    <text evidence="1">The sequence shown here is derived from an EMBL/GenBank/DDBJ whole genome shotgun (WGS) entry which is preliminary data.</text>
</comment>
<dbReference type="AlphaFoldDB" id="A0A4R5ATZ6"/>
<proteinExistence type="predicted"/>
<dbReference type="EMBL" id="SMKU01000214">
    <property type="protein sequence ID" value="TDD76213.1"/>
    <property type="molecule type" value="Genomic_DNA"/>
</dbReference>
<accession>A0A4R5ATZ6</accession>
<protein>
    <submittedName>
        <fullName evidence="1">Uncharacterized protein</fullName>
    </submittedName>
</protein>
<dbReference type="Proteomes" id="UP000294513">
    <property type="component" value="Unassembled WGS sequence"/>
</dbReference>
<gene>
    <name evidence="1" type="ORF">E1298_30920</name>
</gene>
<evidence type="ECO:0000313" key="2">
    <source>
        <dbReference type="Proteomes" id="UP000294513"/>
    </source>
</evidence>
<sequence>MRGPFEDTATIDVTSICEAEARELERRYGVVAWWGIFTCAWWALVDRTWLVEAPTPARLGEQILAARRRAA</sequence>
<reference evidence="1 2" key="1">
    <citation type="submission" date="2019-03" db="EMBL/GenBank/DDBJ databases">
        <title>Draft genome sequences of novel Actinobacteria.</title>
        <authorList>
            <person name="Sahin N."/>
            <person name="Ay H."/>
            <person name="Saygin H."/>
        </authorList>
    </citation>
    <scope>NUCLEOTIDE SEQUENCE [LARGE SCALE GENOMIC DNA]</scope>
    <source>
        <strain evidence="1 2">H3C3</strain>
    </source>
</reference>
<dbReference type="OrthoDB" id="3483277at2"/>
<dbReference type="RefSeq" id="WP_131899512.1">
    <property type="nucleotide sequence ID" value="NZ_SMKU01000214.1"/>
</dbReference>